<evidence type="ECO:0000313" key="2">
    <source>
        <dbReference type="EMBL" id="KAK4642100.1"/>
    </source>
</evidence>
<evidence type="ECO:0000313" key="3">
    <source>
        <dbReference type="Proteomes" id="UP001322138"/>
    </source>
</evidence>
<gene>
    <name evidence="2" type="ORF">QC761_512037</name>
</gene>
<proteinExistence type="predicted"/>
<keyword evidence="3" id="KW-1185">Reference proteome</keyword>
<reference evidence="2 3" key="1">
    <citation type="journal article" date="2023" name="bioRxiv">
        <title>High-quality genome assemblies of four members of thePodospora anserinaspecies complex.</title>
        <authorList>
            <person name="Ament-Velasquez S.L."/>
            <person name="Vogan A.A."/>
            <person name="Wallerman O."/>
            <person name="Hartmann F."/>
            <person name="Gautier V."/>
            <person name="Silar P."/>
            <person name="Giraud T."/>
            <person name="Johannesson H."/>
        </authorList>
    </citation>
    <scope>NUCLEOTIDE SEQUENCE [LARGE SCALE GENOMIC DNA]</scope>
    <source>
        <strain evidence="2 3">CBS 112042</strain>
    </source>
</reference>
<feature type="region of interest" description="Disordered" evidence="1">
    <location>
        <begin position="1"/>
        <end position="34"/>
    </location>
</feature>
<dbReference type="EMBL" id="JAFFGZ010000007">
    <property type="protein sequence ID" value="KAK4642100.1"/>
    <property type="molecule type" value="Genomic_DNA"/>
</dbReference>
<evidence type="ECO:0000256" key="1">
    <source>
        <dbReference type="SAM" id="MobiDB-lite"/>
    </source>
</evidence>
<dbReference type="Proteomes" id="UP001322138">
    <property type="component" value="Unassembled WGS sequence"/>
</dbReference>
<accession>A0ABR0FG83</accession>
<dbReference type="GeneID" id="87899853"/>
<feature type="region of interest" description="Disordered" evidence="1">
    <location>
        <begin position="53"/>
        <end position="77"/>
    </location>
</feature>
<protein>
    <submittedName>
        <fullName evidence="2">Uncharacterized protein</fullName>
    </submittedName>
</protein>
<sequence>MGNFSERMQGVRSRLHLTREKPASSCEPRPPERMNRKTLLKEYTRLQRHCDSLKGEKKKMESDMISMERRHKQELDESKLSQKIVKLEATIVKLRQENASLNALRTAYFLRSLALERRLNDLQAKVDNAGMDRDRCQERINYMEYLKKGRERLEKVE</sequence>
<dbReference type="RefSeq" id="XP_062731076.1">
    <property type="nucleotide sequence ID" value="XM_062880371.1"/>
</dbReference>
<name>A0ABR0FG83_9PEZI</name>
<organism evidence="2 3">
    <name type="scientific">Podospora bellae-mahoneyi</name>
    <dbReference type="NCBI Taxonomy" id="2093777"/>
    <lineage>
        <taxon>Eukaryota</taxon>
        <taxon>Fungi</taxon>
        <taxon>Dikarya</taxon>
        <taxon>Ascomycota</taxon>
        <taxon>Pezizomycotina</taxon>
        <taxon>Sordariomycetes</taxon>
        <taxon>Sordariomycetidae</taxon>
        <taxon>Sordariales</taxon>
        <taxon>Podosporaceae</taxon>
        <taxon>Podospora</taxon>
    </lineage>
</organism>
<comment type="caution">
    <text evidence="2">The sequence shown here is derived from an EMBL/GenBank/DDBJ whole genome shotgun (WGS) entry which is preliminary data.</text>
</comment>